<gene>
    <name evidence="1" type="ORF">PGB27_09635</name>
</gene>
<accession>A0ABT5SRX3</accession>
<proteinExistence type="predicted"/>
<sequence>MPAAVLTGWRAVRWWFRGVLGADAYERYLAHHDRSGHDHPPMSEREFWRARTDHQERNPQGRCC</sequence>
<dbReference type="RefSeq" id="WP_274200160.1">
    <property type="nucleotide sequence ID" value="NZ_JAQZAO010000004.1"/>
</dbReference>
<evidence type="ECO:0000313" key="2">
    <source>
        <dbReference type="Proteomes" id="UP001300763"/>
    </source>
</evidence>
<evidence type="ECO:0000313" key="1">
    <source>
        <dbReference type="EMBL" id="MDD7965609.1"/>
    </source>
</evidence>
<dbReference type="Pfam" id="PF04328">
    <property type="entry name" value="Sel_put"/>
    <property type="match status" value="1"/>
</dbReference>
<reference evidence="1 2" key="1">
    <citation type="submission" date="2023-02" db="EMBL/GenBank/DDBJ databases">
        <title>Genome sequencing required for Actinomycetospora new species description.</title>
        <authorList>
            <person name="Saimee Y."/>
            <person name="Duangmal K."/>
        </authorList>
    </citation>
    <scope>NUCLEOTIDE SEQUENCE [LARGE SCALE GENOMIC DNA]</scope>
    <source>
        <strain evidence="1 2">DW7H6</strain>
    </source>
</reference>
<dbReference type="Proteomes" id="UP001300763">
    <property type="component" value="Unassembled WGS sequence"/>
</dbReference>
<organism evidence="1 2">
    <name type="scientific">Actinomycetospora lemnae</name>
    <dbReference type="NCBI Taxonomy" id="3019891"/>
    <lineage>
        <taxon>Bacteria</taxon>
        <taxon>Bacillati</taxon>
        <taxon>Actinomycetota</taxon>
        <taxon>Actinomycetes</taxon>
        <taxon>Pseudonocardiales</taxon>
        <taxon>Pseudonocardiaceae</taxon>
        <taxon>Actinomycetospora</taxon>
    </lineage>
</organism>
<protein>
    <submittedName>
        <fullName evidence="1">YbdD/YjiX family protein</fullName>
    </submittedName>
</protein>
<dbReference type="InterPro" id="IPR007423">
    <property type="entry name" value="Sel_put"/>
</dbReference>
<dbReference type="EMBL" id="JAQZAO010000004">
    <property type="protein sequence ID" value="MDD7965609.1"/>
    <property type="molecule type" value="Genomic_DNA"/>
</dbReference>
<keyword evidence="2" id="KW-1185">Reference proteome</keyword>
<name>A0ABT5SRX3_9PSEU</name>
<comment type="caution">
    <text evidence="1">The sequence shown here is derived from an EMBL/GenBank/DDBJ whole genome shotgun (WGS) entry which is preliminary data.</text>
</comment>